<keyword evidence="5" id="KW-0539">Nucleus</keyword>
<evidence type="ECO:0000259" key="8">
    <source>
        <dbReference type="Pfam" id="PF04042"/>
    </source>
</evidence>
<feature type="coiled-coil region" evidence="6">
    <location>
        <begin position="718"/>
        <end position="745"/>
    </location>
</feature>
<proteinExistence type="inferred from homology"/>
<feature type="region of interest" description="Disordered" evidence="7">
    <location>
        <begin position="125"/>
        <end position="167"/>
    </location>
</feature>
<dbReference type="InterPro" id="IPR054300">
    <property type="entry name" value="OB_DPOA2"/>
</dbReference>
<feature type="compositionally biased region" description="Low complexity" evidence="7">
    <location>
        <begin position="619"/>
        <end position="643"/>
    </location>
</feature>
<dbReference type="Pfam" id="PF04042">
    <property type="entry name" value="DNA_pol_E_B"/>
    <property type="match status" value="1"/>
</dbReference>
<protein>
    <recommendedName>
        <fullName evidence="3">DNA polymerase alpha subunit B</fullName>
    </recommendedName>
</protein>
<evidence type="ECO:0000256" key="3">
    <source>
        <dbReference type="ARBA" id="ARBA00018596"/>
    </source>
</evidence>
<dbReference type="GO" id="GO:0003677">
    <property type="term" value="F:DNA binding"/>
    <property type="evidence" value="ECO:0007669"/>
    <property type="project" value="InterPro"/>
</dbReference>
<name>A0A7S0EGI7_9EUKA</name>
<evidence type="ECO:0000256" key="2">
    <source>
        <dbReference type="ARBA" id="ARBA00007299"/>
    </source>
</evidence>
<dbReference type="Pfam" id="PF22062">
    <property type="entry name" value="OB_DPOA2"/>
    <property type="match status" value="1"/>
</dbReference>
<evidence type="ECO:0000259" key="9">
    <source>
        <dbReference type="Pfam" id="PF22062"/>
    </source>
</evidence>
<evidence type="ECO:0000256" key="5">
    <source>
        <dbReference type="ARBA" id="ARBA00023242"/>
    </source>
</evidence>
<accession>A0A7S0EGI7</accession>
<dbReference type="InterPro" id="IPR007185">
    <property type="entry name" value="DNA_pol_a/d/e_bsu"/>
</dbReference>
<dbReference type="PANTHER" id="PTHR23061:SF12">
    <property type="entry name" value="DNA POLYMERASE ALPHA SUBUNIT B"/>
    <property type="match status" value="1"/>
</dbReference>
<evidence type="ECO:0000256" key="7">
    <source>
        <dbReference type="SAM" id="MobiDB-lite"/>
    </source>
</evidence>
<dbReference type="GO" id="GO:0006270">
    <property type="term" value="P:DNA replication initiation"/>
    <property type="evidence" value="ECO:0007669"/>
    <property type="project" value="TreeGrafter"/>
</dbReference>
<feature type="region of interest" description="Disordered" evidence="7">
    <location>
        <begin position="599"/>
        <end position="643"/>
    </location>
</feature>
<dbReference type="InterPro" id="IPR016722">
    <property type="entry name" value="DNA_pol_alpha_bsu"/>
</dbReference>
<evidence type="ECO:0000256" key="6">
    <source>
        <dbReference type="SAM" id="Coils"/>
    </source>
</evidence>
<evidence type="ECO:0000256" key="4">
    <source>
        <dbReference type="ARBA" id="ARBA00022705"/>
    </source>
</evidence>
<reference evidence="10" key="1">
    <citation type="submission" date="2021-01" db="EMBL/GenBank/DDBJ databases">
        <authorList>
            <person name="Corre E."/>
            <person name="Pelletier E."/>
            <person name="Niang G."/>
            <person name="Scheremetjew M."/>
            <person name="Finn R."/>
            <person name="Kale V."/>
            <person name="Holt S."/>
            <person name="Cochrane G."/>
            <person name="Meng A."/>
            <person name="Brown T."/>
            <person name="Cohen L."/>
        </authorList>
    </citation>
    <scope>NUCLEOTIDE SEQUENCE</scope>
    <source>
        <strain evidence="10">CCMP1374</strain>
    </source>
</reference>
<dbReference type="PANTHER" id="PTHR23061">
    <property type="entry name" value="DNA POLYMERASE 2 ALPHA 70 KDA SUBUNIT"/>
    <property type="match status" value="1"/>
</dbReference>
<evidence type="ECO:0000313" key="10">
    <source>
        <dbReference type="EMBL" id="CAD8484442.1"/>
    </source>
</evidence>
<comment type="subcellular location">
    <subcellularLocation>
        <location evidence="1">Nucleus</location>
    </subcellularLocation>
</comment>
<gene>
    <name evidence="10" type="ORF">PANT1444_LOCUS8446</name>
</gene>
<dbReference type="AlphaFoldDB" id="A0A7S0EGI7"/>
<organism evidence="10">
    <name type="scientific">Phaeocystis antarctica</name>
    <dbReference type="NCBI Taxonomy" id="33657"/>
    <lineage>
        <taxon>Eukaryota</taxon>
        <taxon>Haptista</taxon>
        <taxon>Haptophyta</taxon>
        <taxon>Prymnesiophyceae</taxon>
        <taxon>Phaeocystales</taxon>
        <taxon>Phaeocystaceae</taxon>
        <taxon>Phaeocystis</taxon>
    </lineage>
</organism>
<feature type="domain" description="DNA polymerase alpha/delta/epsilon subunit B" evidence="8">
    <location>
        <begin position="335"/>
        <end position="557"/>
    </location>
</feature>
<dbReference type="Gene3D" id="3.60.21.60">
    <property type="match status" value="2"/>
</dbReference>
<keyword evidence="4" id="KW-0235">DNA replication</keyword>
<evidence type="ECO:0000256" key="1">
    <source>
        <dbReference type="ARBA" id="ARBA00004123"/>
    </source>
</evidence>
<dbReference type="GO" id="GO:0005658">
    <property type="term" value="C:alpha DNA polymerase:primase complex"/>
    <property type="evidence" value="ECO:0007669"/>
    <property type="project" value="TreeGrafter"/>
</dbReference>
<dbReference type="EMBL" id="HBEP01014836">
    <property type="protein sequence ID" value="CAD8484442.1"/>
    <property type="molecule type" value="Transcribed_RNA"/>
</dbReference>
<sequence>MAAVAQEASSPTMMDTSAEDEITKHFPSVVDATLLSRLNQLCRTHKLSAEQLNTQWEMVCINDGGGGDIKMSMDTIAQLERRCANSSAKATTAAGSRFGSRVPAGKVNVPKQLSTFAKDNKDLLSGGKLSTVTPQRGARPGAPIAPLSLGSPSAGSPASGAFANRQDSGKVVTSVNSLLGPATSFPQLSVEPRLPAEAPSHFMWERMDERARLLDQGVSELEAALLLEPGLPPLRGVTASGEEATVAGRVCGEVDGKLNAKSIFIEGSRGLSNGFRVRLDLSQCTDYAVFPGQLIAAVGTNAAGHTFVATRLLTVPRPAPVERGVQRRAKEAFNVMTAAGPFCCADDLAYAPLVALLKEAKTRKAALLVLHGPFVDEQHPTAGTAALSVTFDELFEQHVLRLLEDFVQEQLDAGGPVTQVVVLPALRDVHHVPVFPQPKFGANIHSKHVRKHLHLLPNPASFEAGGYTFACSSLDTMMLLTQQELSRMAPVQPGQKGPERLGRLASHMVRQRQFLPLFPASADGSIPVDVSACLQRGALPARPHVLLVPSDLGPFAKAADGGVLALNSGRAARGAGGGTFGFLTLHPPFAADEPAAAVEAEASEVKGEPMEVEEEAEATEAAAPATDDAPAGGAEAATAQAEPMEGVCEADGAAAGSGAAEGAAEGAVKPEPLPLAAAGAVEAASSAVGAATEAKPDAAAVALVPVAPGGEAAAAKAAEAAEAAAQAAQEAAETAKAVAAREAEEQETATAHDVFPRTFVEIVRI</sequence>
<feature type="compositionally biased region" description="Low complexity" evidence="7">
    <location>
        <begin position="145"/>
        <end position="161"/>
    </location>
</feature>
<keyword evidence="6" id="KW-0175">Coiled coil</keyword>
<feature type="domain" description="DNA polymerase alpha subunit B OB" evidence="9">
    <location>
        <begin position="239"/>
        <end position="313"/>
    </location>
</feature>
<comment type="similarity">
    <text evidence="2">Belongs to the DNA polymerase alpha subunit B family.</text>
</comment>